<gene>
    <name evidence="1" type="ORF">AHOG_10095</name>
</gene>
<evidence type="ECO:0000313" key="2">
    <source>
        <dbReference type="Proteomes" id="UP000204221"/>
    </source>
</evidence>
<reference evidence="1 2" key="1">
    <citation type="submission" date="2017-07" db="EMBL/GenBank/DDBJ databases">
        <title>Complete genome sequence of Actinoalloteichus hoggarensis DSM 45943, type strain of Actinoalloteichus hoggarensis.</title>
        <authorList>
            <person name="Ruckert C."/>
            <person name="Nouioui I."/>
            <person name="Willmese J."/>
            <person name="van Wezel G."/>
            <person name="Klenk H.-P."/>
            <person name="Kalinowski J."/>
            <person name="Zotchev S.B."/>
        </authorList>
    </citation>
    <scope>NUCLEOTIDE SEQUENCE [LARGE SCALE GENOMIC DNA]</scope>
    <source>
        <strain evidence="1 2">DSM 45943</strain>
    </source>
</reference>
<dbReference type="AlphaFoldDB" id="A0A221W1K5"/>
<dbReference type="Proteomes" id="UP000204221">
    <property type="component" value="Chromosome"/>
</dbReference>
<evidence type="ECO:0000313" key="1">
    <source>
        <dbReference type="EMBL" id="ASO19662.1"/>
    </source>
</evidence>
<organism evidence="1 2">
    <name type="scientific">Actinoalloteichus hoggarensis</name>
    <dbReference type="NCBI Taxonomy" id="1470176"/>
    <lineage>
        <taxon>Bacteria</taxon>
        <taxon>Bacillati</taxon>
        <taxon>Actinomycetota</taxon>
        <taxon>Actinomycetes</taxon>
        <taxon>Pseudonocardiales</taxon>
        <taxon>Pseudonocardiaceae</taxon>
        <taxon>Actinoalloteichus</taxon>
    </lineage>
</organism>
<name>A0A221W1K5_9PSEU</name>
<dbReference type="KEGG" id="ahg:AHOG_10095"/>
<proteinExistence type="predicted"/>
<dbReference type="EMBL" id="CP022521">
    <property type="protein sequence ID" value="ASO19662.1"/>
    <property type="molecule type" value="Genomic_DNA"/>
</dbReference>
<keyword evidence="2" id="KW-1185">Reference proteome</keyword>
<protein>
    <submittedName>
        <fullName evidence="1">Uncharacterized protein</fullName>
    </submittedName>
</protein>
<sequence length="37" mass="3742">MNAGPYGADVVGGDRPGRQTMPPPCIRASLVSLLSGT</sequence>
<accession>A0A221W1K5</accession>